<dbReference type="RefSeq" id="WP_108131631.1">
    <property type="nucleotide sequence ID" value="NZ_CP098827.1"/>
</dbReference>
<dbReference type="PANTHER" id="PTHR38761">
    <property type="entry name" value="GLUTAMATE--CYSTEINE LIGASE"/>
    <property type="match status" value="1"/>
</dbReference>
<evidence type="ECO:0000256" key="9">
    <source>
        <dbReference type="RuleBase" id="RU004391"/>
    </source>
</evidence>
<comment type="pathway">
    <text evidence="1 8 9">Sulfur metabolism; glutathione biosynthesis; glutathione from L-cysteine and L-glutamate: step 1/2.</text>
</comment>
<protein>
    <recommendedName>
        <fullName evidence="8">Glutamate--cysteine ligase</fullName>
        <ecNumber evidence="8">6.3.2.2</ecNumber>
    </recommendedName>
    <alternativeName>
        <fullName evidence="8">Gamma-ECS</fullName>
        <shortName evidence="8">GCS</shortName>
    </alternativeName>
    <alternativeName>
        <fullName evidence="8">Gamma-glutamylcysteine synthetase</fullName>
    </alternativeName>
</protein>
<dbReference type="InterPro" id="IPR006334">
    <property type="entry name" value="Glut_cys_ligase"/>
</dbReference>
<dbReference type="Pfam" id="PF04262">
    <property type="entry name" value="Glu_cys_ligase"/>
    <property type="match status" value="1"/>
</dbReference>
<dbReference type="NCBIfam" id="TIGR01434">
    <property type="entry name" value="glu_cys_ligase"/>
    <property type="match status" value="1"/>
</dbReference>
<evidence type="ECO:0000313" key="11">
    <source>
        <dbReference type="EMBL" id="XBO71975.1"/>
    </source>
</evidence>
<dbReference type="EC" id="6.3.2.2" evidence="8"/>
<dbReference type="GO" id="GO:0004357">
    <property type="term" value="F:glutamate-cysteine ligase activity"/>
    <property type="evidence" value="ECO:0007669"/>
    <property type="project" value="UniProtKB-UniRule"/>
</dbReference>
<proteinExistence type="inferred from homology"/>
<evidence type="ECO:0000256" key="3">
    <source>
        <dbReference type="ARBA" id="ARBA00022598"/>
    </source>
</evidence>
<dbReference type="InterPro" id="IPR007370">
    <property type="entry name" value="Glu_cys_ligase"/>
</dbReference>
<evidence type="ECO:0000256" key="1">
    <source>
        <dbReference type="ARBA" id="ARBA00005006"/>
    </source>
</evidence>
<keyword evidence="4 8" id="KW-0317">Glutathione biosynthesis</keyword>
<dbReference type="AlphaFoldDB" id="A0AAU7KJU7"/>
<dbReference type="EMBL" id="CP098827">
    <property type="protein sequence ID" value="XBO71975.1"/>
    <property type="molecule type" value="Genomic_DNA"/>
</dbReference>
<evidence type="ECO:0000256" key="5">
    <source>
        <dbReference type="ARBA" id="ARBA00022741"/>
    </source>
</evidence>
<evidence type="ECO:0000256" key="2">
    <source>
        <dbReference type="ARBA" id="ARBA00008772"/>
    </source>
</evidence>
<evidence type="ECO:0000259" key="10">
    <source>
        <dbReference type="Pfam" id="PF04262"/>
    </source>
</evidence>
<comment type="similarity">
    <text evidence="2 8">Belongs to the glutamate--cysteine ligase type 1 family. Type 1 subfamily.</text>
</comment>
<organism evidence="11">
    <name type="scientific">Halomonas sp. RT37</name>
    <dbReference type="NCBI Taxonomy" id="2950872"/>
    <lineage>
        <taxon>Bacteria</taxon>
        <taxon>Pseudomonadati</taxon>
        <taxon>Pseudomonadota</taxon>
        <taxon>Gammaproteobacteria</taxon>
        <taxon>Oceanospirillales</taxon>
        <taxon>Halomonadaceae</taxon>
        <taxon>Halomonas</taxon>
    </lineage>
</organism>
<dbReference type="GO" id="GO:0006750">
    <property type="term" value="P:glutathione biosynthetic process"/>
    <property type="evidence" value="ECO:0007669"/>
    <property type="project" value="UniProtKB-UniRule"/>
</dbReference>
<evidence type="ECO:0000256" key="7">
    <source>
        <dbReference type="ARBA" id="ARBA00048819"/>
    </source>
</evidence>
<dbReference type="SUPFAM" id="SSF55931">
    <property type="entry name" value="Glutamine synthetase/guanido kinase"/>
    <property type="match status" value="1"/>
</dbReference>
<feature type="domain" description="Glutamate--cysteine ligase" evidence="10">
    <location>
        <begin position="13"/>
        <end position="383"/>
    </location>
</feature>
<name>A0AAU7KJU7_9GAMM</name>
<dbReference type="GO" id="GO:0046872">
    <property type="term" value="F:metal ion binding"/>
    <property type="evidence" value="ECO:0007669"/>
    <property type="project" value="TreeGrafter"/>
</dbReference>
<dbReference type="GO" id="GO:0005524">
    <property type="term" value="F:ATP binding"/>
    <property type="evidence" value="ECO:0007669"/>
    <property type="project" value="UniProtKB-KW"/>
</dbReference>
<dbReference type="Gene3D" id="3.30.590.20">
    <property type="match status" value="1"/>
</dbReference>
<keyword evidence="5 8" id="KW-0547">Nucleotide-binding</keyword>
<dbReference type="GO" id="GO:0005829">
    <property type="term" value="C:cytosol"/>
    <property type="evidence" value="ECO:0007669"/>
    <property type="project" value="TreeGrafter"/>
</dbReference>
<dbReference type="PANTHER" id="PTHR38761:SF1">
    <property type="entry name" value="GLUTAMATE--CYSTEINE LIGASE"/>
    <property type="match status" value="1"/>
</dbReference>
<keyword evidence="3 8" id="KW-0436">Ligase</keyword>
<evidence type="ECO:0000256" key="4">
    <source>
        <dbReference type="ARBA" id="ARBA00022684"/>
    </source>
</evidence>
<sequence length="545" mass="61947">MSTQLSSLLERLRGPAAARRFGRLRRGIEKEGLRVDDRGVIAATFHPRALGSKLTHPHITTDYSEALLEYITPVYSRPDEALEFLADLHRYTYRHLDGEWIWPASMPSRLNGNDSVPIADYGSSNVGTMKHVYRRGLDARYGRIMQSIAGIHYNVSLPDDLWTLLQTLDEQEQVSMGEYRSSRYFGLIRNFRRHSWLLLYLFGASPAIDDSFLDDGEIPEGLERLGERTLVSRYATSLRMSDLGYQNKVQDQLKICFNSLSNYVNTLRHAIATGWPDYEALGVRDGDSWRQLNANILQIENEYYSDIRPKRVTRHDETPSQALEARGVEYIEVRCLDIDPFATLGIDAAQTRFLDTFLVWCLLSDSPWISDEECDHLDDNRRLVVERGREPGLELNDRGNRRGLVDWSRAIVAEMREVAALLDQLEDGSPHQQAVDAIAPRIDDPSLTPSARVLARLEDNGEEFVEAMVAIAREQAAALADEPLNRCRASMLEDLVETSHQQQREIEASDTSDFAQFLSDYFSRARETRALAPTDQPTHSGESLK</sequence>
<accession>A0AAU7KJU7</accession>
<dbReference type="HAMAP" id="MF_00578">
    <property type="entry name" value="Glu_cys_ligase"/>
    <property type="match status" value="1"/>
</dbReference>
<evidence type="ECO:0000256" key="8">
    <source>
        <dbReference type="HAMAP-Rule" id="MF_00578"/>
    </source>
</evidence>
<keyword evidence="6 8" id="KW-0067">ATP-binding</keyword>
<dbReference type="InterPro" id="IPR014746">
    <property type="entry name" value="Gln_synth/guanido_kin_cat_dom"/>
</dbReference>
<gene>
    <name evidence="8 11" type="primary">gshA</name>
    <name evidence="11" type="ORF">NFG58_04495</name>
</gene>
<evidence type="ECO:0000256" key="6">
    <source>
        <dbReference type="ARBA" id="ARBA00022840"/>
    </source>
</evidence>
<reference evidence="11" key="1">
    <citation type="submission" date="2022-06" db="EMBL/GenBank/DDBJ databases">
        <title>A novel DMS-producing enzyme.</title>
        <authorList>
            <person name="Zhang Y."/>
        </authorList>
    </citation>
    <scope>NUCLEOTIDE SEQUENCE</scope>
    <source>
        <strain evidence="11">RT37</strain>
    </source>
</reference>
<comment type="catalytic activity">
    <reaction evidence="7 8 9">
        <text>L-cysteine + L-glutamate + ATP = gamma-L-glutamyl-L-cysteine + ADP + phosphate + H(+)</text>
        <dbReference type="Rhea" id="RHEA:13285"/>
        <dbReference type="ChEBI" id="CHEBI:15378"/>
        <dbReference type="ChEBI" id="CHEBI:29985"/>
        <dbReference type="ChEBI" id="CHEBI:30616"/>
        <dbReference type="ChEBI" id="CHEBI:35235"/>
        <dbReference type="ChEBI" id="CHEBI:43474"/>
        <dbReference type="ChEBI" id="CHEBI:58173"/>
        <dbReference type="ChEBI" id="CHEBI:456216"/>
        <dbReference type="EC" id="6.3.2.2"/>
    </reaction>
</comment>